<dbReference type="Proteomes" id="UP000001739">
    <property type="component" value="Chromosome 1"/>
</dbReference>
<evidence type="ECO:0000313" key="3">
    <source>
        <dbReference type="Proteomes" id="UP000001739"/>
    </source>
</evidence>
<protein>
    <submittedName>
        <fullName evidence="2">Cyclic nucleotide-binding protein</fullName>
    </submittedName>
</protein>
<sequence>MRRLSFAMRRAACRAHPLRMRCAGARRQHGAVAVVAVIWLSVAIAALGALDVGNVFFARRQLQRTADLAALAAVQMIGSTGGCATATTAAQQNAAANGFTAGGTTSINTTCGRWDTSKSTYFGTSGNPLNAVQVTTTQVVPYFFLGPSRNVSATATAFASNIDAFSLGTGIASINTQQSALLNAILGGLLKTSVSLSVGDTQSLATAHIKLQDLMVALGASTMQGLLGTTVSFQQLMVAMVTALQAGGDTINASILQKVAVAIPGGQNITIGDGGASSPGLLALGLANPNAAATATVNAFDALLVAAQIAERSPDGTQGNAPVINVAAGLAGVAGISLQVIKPPVLAVGEGGMLPNGTYRTMARTAVVNASVNLLPLTFAPISLNLGIGSISISALSTPIMLSLTSAQGTAALSSVDCESTKAATNATILVQPSIATVCVGANSTCGGTINVAEVTVWTLLTGTNELTKIAINGTGQLPLAPPSPQPVTFNGASGSFDSSVTVNSNAVGSDASTLTAQLLKVLPNTLQVTALGLNLTGVIQPLLSALAPVLSAALQPVFALLDAVLVPTLALLGVQVGTATVHNMSLTCGVSQLVN</sequence>
<dbReference type="OrthoDB" id="8534992at2"/>
<dbReference type="EMBL" id="CP001052">
    <property type="protein sequence ID" value="ACD16070.1"/>
    <property type="molecule type" value="Genomic_DNA"/>
</dbReference>
<evidence type="ECO:0000313" key="2">
    <source>
        <dbReference type="EMBL" id="ACD16070.1"/>
    </source>
</evidence>
<dbReference type="InterPro" id="IPR018705">
    <property type="entry name" value="DUF2134_membrane"/>
</dbReference>
<dbReference type="AlphaFoldDB" id="B2T3A9"/>
<proteinExistence type="predicted"/>
<dbReference type="Pfam" id="PF09977">
    <property type="entry name" value="Tad_C"/>
    <property type="match status" value="1"/>
</dbReference>
<feature type="domain" description="DUF2134" evidence="1">
    <location>
        <begin position="72"/>
        <end position="157"/>
    </location>
</feature>
<evidence type="ECO:0000259" key="1">
    <source>
        <dbReference type="Pfam" id="PF09977"/>
    </source>
</evidence>
<dbReference type="HOGENOM" id="CLU_022237_0_0_4"/>
<organism evidence="2 3">
    <name type="scientific">Paraburkholderia phytofirmans (strain DSM 17436 / LMG 22146 / PsJN)</name>
    <name type="common">Burkholderia phytofirmans</name>
    <dbReference type="NCBI Taxonomy" id="398527"/>
    <lineage>
        <taxon>Bacteria</taxon>
        <taxon>Pseudomonadati</taxon>
        <taxon>Pseudomonadota</taxon>
        <taxon>Betaproteobacteria</taxon>
        <taxon>Burkholderiales</taxon>
        <taxon>Burkholderiaceae</taxon>
        <taxon>Paraburkholderia</taxon>
    </lineage>
</organism>
<reference evidence="2 3" key="1">
    <citation type="journal article" date="2011" name="J. Bacteriol.">
        <title>Complete genome sequence of the plant growth-promoting endophyte Burkholderia phytofirmans strain PsJN.</title>
        <authorList>
            <person name="Weilharter A."/>
            <person name="Mitter B."/>
            <person name="Shin M.V."/>
            <person name="Chain P.S."/>
            <person name="Nowak J."/>
            <person name="Sessitsch A."/>
        </authorList>
    </citation>
    <scope>NUCLEOTIDE SEQUENCE [LARGE SCALE GENOMIC DNA]</scope>
    <source>
        <strain evidence="3">DSM 17436 / LMG 22146 / PsJN</strain>
    </source>
</reference>
<dbReference type="KEGG" id="bpy:Bphyt_1660"/>
<dbReference type="eggNOG" id="COG4655">
    <property type="taxonomic scope" value="Bacteria"/>
</dbReference>
<dbReference type="STRING" id="398527.Bphyt_1660"/>
<name>B2T3A9_PARPJ</name>
<accession>B2T3A9</accession>
<gene>
    <name evidence="2" type="ordered locus">Bphyt_1660</name>
</gene>